<organism evidence="2 3">
    <name type="scientific">Yasminevirus sp. GU-2018</name>
    <dbReference type="NCBI Taxonomy" id="2420051"/>
    <lineage>
        <taxon>Viruses</taxon>
        <taxon>Varidnaviria</taxon>
        <taxon>Bamfordvirae</taxon>
        <taxon>Nucleocytoviricota</taxon>
        <taxon>Megaviricetes</taxon>
        <taxon>Imitervirales</taxon>
        <taxon>Mimiviridae</taxon>
        <taxon>Klosneuvirinae</taxon>
        <taxon>Yasminevirus</taxon>
        <taxon>Yasminevirus saudimassiliense</taxon>
    </lineage>
</organism>
<comment type="caution">
    <text evidence="2">The sequence shown here is derived from an EMBL/GenBank/DDBJ whole genome shotgun (WGS) entry which is preliminary data.</text>
</comment>
<feature type="compositionally biased region" description="Polar residues" evidence="1">
    <location>
        <begin position="21"/>
        <end position="34"/>
    </location>
</feature>
<reference evidence="2 3" key="1">
    <citation type="submission" date="2018-10" db="EMBL/GenBank/DDBJ databases">
        <authorList>
            <consortium name="IHU Genomes"/>
        </authorList>
    </citation>
    <scope>NUCLEOTIDE SEQUENCE [LARGE SCALE GENOMIC DNA]</scope>
    <source>
        <strain evidence="2 3">A1</strain>
    </source>
</reference>
<proteinExistence type="predicted"/>
<evidence type="ECO:0000256" key="1">
    <source>
        <dbReference type="SAM" id="MobiDB-lite"/>
    </source>
</evidence>
<gene>
    <name evidence="2" type="ORF">YASMINEVIRUS_245</name>
</gene>
<name>A0A5K0U8Q0_9VIRU</name>
<evidence type="ECO:0000313" key="3">
    <source>
        <dbReference type="Proteomes" id="UP000594342"/>
    </source>
</evidence>
<keyword evidence="3" id="KW-1185">Reference proteome</keyword>
<evidence type="ECO:0000313" key="2">
    <source>
        <dbReference type="EMBL" id="VBB17782.1"/>
    </source>
</evidence>
<feature type="region of interest" description="Disordered" evidence="1">
    <location>
        <begin position="1"/>
        <end position="35"/>
    </location>
</feature>
<dbReference type="Proteomes" id="UP000594342">
    <property type="component" value="Unassembled WGS sequence"/>
</dbReference>
<accession>A0A5K0U8Q0</accession>
<sequence length="144" mass="16409">MSMSNKKTVDNNNVNTKPNTLLSTEPTKSQNATTPAKELVLANPTQYDLDKLLFLMQFTEAELRIFIDRVSMRRVLITQKGLSPNFIREFILNDAYHVDDSDSSLTVSDVIYHQPHLSHQLFTEDTHNHNSCTVRQTVVSSSTR</sequence>
<protein>
    <submittedName>
        <fullName evidence="2">Uncharacterized protein</fullName>
    </submittedName>
</protein>
<dbReference type="EMBL" id="UPSH01000001">
    <property type="protein sequence ID" value="VBB17782.1"/>
    <property type="molecule type" value="Genomic_DNA"/>
</dbReference>
<feature type="compositionally biased region" description="Low complexity" evidence="1">
    <location>
        <begin position="10"/>
        <end position="20"/>
    </location>
</feature>